<dbReference type="HOGENOM" id="CLU_2427822_0_0_1"/>
<protein>
    <submittedName>
        <fullName evidence="1">Uncharacterized protein</fullName>
    </submittedName>
</protein>
<keyword evidence="2" id="KW-1185">Reference proteome</keyword>
<evidence type="ECO:0000313" key="2">
    <source>
        <dbReference type="Proteomes" id="UP000054166"/>
    </source>
</evidence>
<dbReference type="InParanoid" id="A0A0C3FV62"/>
<dbReference type="AlphaFoldDB" id="A0A0C3FV62"/>
<reference evidence="1 2" key="1">
    <citation type="submission" date="2014-04" db="EMBL/GenBank/DDBJ databases">
        <authorList>
            <consortium name="DOE Joint Genome Institute"/>
            <person name="Kuo A."/>
            <person name="Tarkka M."/>
            <person name="Buscot F."/>
            <person name="Kohler A."/>
            <person name="Nagy L.G."/>
            <person name="Floudas D."/>
            <person name="Copeland A."/>
            <person name="Barry K.W."/>
            <person name="Cichocki N."/>
            <person name="Veneault-Fourrey C."/>
            <person name="LaButti K."/>
            <person name="Lindquist E.A."/>
            <person name="Lipzen A."/>
            <person name="Lundell T."/>
            <person name="Morin E."/>
            <person name="Murat C."/>
            <person name="Sun H."/>
            <person name="Tunlid A."/>
            <person name="Henrissat B."/>
            <person name="Grigoriev I.V."/>
            <person name="Hibbett D.S."/>
            <person name="Martin F."/>
            <person name="Nordberg H.P."/>
            <person name="Cantor M.N."/>
            <person name="Hua S.X."/>
        </authorList>
    </citation>
    <scope>NUCLEOTIDE SEQUENCE [LARGE SCALE GENOMIC DNA]</scope>
    <source>
        <strain evidence="1 2">F 1598</strain>
    </source>
</reference>
<reference evidence="2" key="2">
    <citation type="submission" date="2015-01" db="EMBL/GenBank/DDBJ databases">
        <title>Evolutionary Origins and Diversification of the Mycorrhizal Mutualists.</title>
        <authorList>
            <consortium name="DOE Joint Genome Institute"/>
            <consortium name="Mycorrhizal Genomics Consortium"/>
            <person name="Kohler A."/>
            <person name="Kuo A."/>
            <person name="Nagy L.G."/>
            <person name="Floudas D."/>
            <person name="Copeland A."/>
            <person name="Barry K.W."/>
            <person name="Cichocki N."/>
            <person name="Veneault-Fourrey C."/>
            <person name="LaButti K."/>
            <person name="Lindquist E.A."/>
            <person name="Lipzen A."/>
            <person name="Lundell T."/>
            <person name="Morin E."/>
            <person name="Murat C."/>
            <person name="Riley R."/>
            <person name="Ohm R."/>
            <person name="Sun H."/>
            <person name="Tunlid A."/>
            <person name="Henrissat B."/>
            <person name="Grigoriev I.V."/>
            <person name="Hibbett D.S."/>
            <person name="Martin F."/>
        </authorList>
    </citation>
    <scope>NUCLEOTIDE SEQUENCE [LARGE SCALE GENOMIC DNA]</scope>
    <source>
        <strain evidence="2">F 1598</strain>
    </source>
</reference>
<sequence>MPSNVESNAPHVDARYVHNLTINITYHAGPSHNVSPPLEYIFCVILSADRQHFLRVQVSQQPVDASGGGGGPTADCEFRSVDLASNKAAAT</sequence>
<dbReference type="EMBL" id="KN832991">
    <property type="protein sequence ID" value="KIM83344.1"/>
    <property type="molecule type" value="Genomic_DNA"/>
</dbReference>
<evidence type="ECO:0000313" key="1">
    <source>
        <dbReference type="EMBL" id="KIM83344.1"/>
    </source>
</evidence>
<organism evidence="1 2">
    <name type="scientific">Piloderma croceum (strain F 1598)</name>
    <dbReference type="NCBI Taxonomy" id="765440"/>
    <lineage>
        <taxon>Eukaryota</taxon>
        <taxon>Fungi</taxon>
        <taxon>Dikarya</taxon>
        <taxon>Basidiomycota</taxon>
        <taxon>Agaricomycotina</taxon>
        <taxon>Agaricomycetes</taxon>
        <taxon>Agaricomycetidae</taxon>
        <taxon>Atheliales</taxon>
        <taxon>Atheliaceae</taxon>
        <taxon>Piloderma</taxon>
    </lineage>
</organism>
<accession>A0A0C3FV62</accession>
<gene>
    <name evidence="1" type="ORF">PILCRDRAFT_7280</name>
</gene>
<dbReference type="Proteomes" id="UP000054166">
    <property type="component" value="Unassembled WGS sequence"/>
</dbReference>
<name>A0A0C3FV62_PILCF</name>
<proteinExistence type="predicted"/>